<comment type="domain">
    <text evidence="5">Contains a C-terminal catalytic domain, and an N-terminal region which modulates catalytic activity.</text>
</comment>
<evidence type="ECO:0000259" key="8">
    <source>
        <dbReference type="PROSITE" id="PS50110"/>
    </source>
</evidence>
<dbReference type="EC" id="3.1.1.61" evidence="5"/>
<dbReference type="Pfam" id="PF00072">
    <property type="entry name" value="Response_reg"/>
    <property type="match status" value="1"/>
</dbReference>
<evidence type="ECO:0000256" key="2">
    <source>
        <dbReference type="ARBA" id="ARBA00022500"/>
    </source>
</evidence>
<evidence type="ECO:0000313" key="11">
    <source>
        <dbReference type="Proteomes" id="UP000732193"/>
    </source>
</evidence>
<dbReference type="PANTHER" id="PTHR42872:SF6">
    <property type="entry name" value="PROTEIN-GLUTAMATE METHYLESTERASE_PROTEIN-GLUTAMINE GLUTAMINASE"/>
    <property type="match status" value="1"/>
</dbReference>
<dbReference type="InterPro" id="IPR001789">
    <property type="entry name" value="Sig_transdc_resp-reg_receiver"/>
</dbReference>
<dbReference type="CDD" id="cd17541">
    <property type="entry name" value="REC_CheB-like"/>
    <property type="match status" value="1"/>
</dbReference>
<keyword evidence="10" id="KW-0489">Methyltransferase</keyword>
<feature type="domain" description="CheB-type methylesterase" evidence="9">
    <location>
        <begin position="153"/>
        <end position="346"/>
    </location>
</feature>
<dbReference type="Proteomes" id="UP000732193">
    <property type="component" value="Unassembled WGS sequence"/>
</dbReference>
<feature type="domain" description="Response regulatory" evidence="8">
    <location>
        <begin position="9"/>
        <end position="126"/>
    </location>
</feature>
<comment type="catalytic activity">
    <reaction evidence="5">
        <text>L-glutaminyl-[protein] + H2O = L-glutamyl-[protein] + NH4(+)</text>
        <dbReference type="Rhea" id="RHEA:16441"/>
        <dbReference type="Rhea" id="RHEA-COMP:10207"/>
        <dbReference type="Rhea" id="RHEA-COMP:10208"/>
        <dbReference type="ChEBI" id="CHEBI:15377"/>
        <dbReference type="ChEBI" id="CHEBI:28938"/>
        <dbReference type="ChEBI" id="CHEBI:29973"/>
        <dbReference type="ChEBI" id="CHEBI:30011"/>
        <dbReference type="EC" id="3.5.1.44"/>
    </reaction>
</comment>
<evidence type="ECO:0000256" key="1">
    <source>
        <dbReference type="ARBA" id="ARBA00022490"/>
    </source>
</evidence>
<evidence type="ECO:0000256" key="4">
    <source>
        <dbReference type="ARBA" id="ARBA00048267"/>
    </source>
</evidence>
<dbReference type="GO" id="GO:0032259">
    <property type="term" value="P:methylation"/>
    <property type="evidence" value="ECO:0007669"/>
    <property type="project" value="UniProtKB-KW"/>
</dbReference>
<organism evidence="10 11">
    <name type="scientific">Sulfitobacter geojensis</name>
    <dbReference type="NCBI Taxonomy" id="1342299"/>
    <lineage>
        <taxon>Bacteria</taxon>
        <taxon>Pseudomonadati</taxon>
        <taxon>Pseudomonadota</taxon>
        <taxon>Alphaproteobacteria</taxon>
        <taxon>Rhodobacterales</taxon>
        <taxon>Roseobacteraceae</taxon>
        <taxon>Sulfitobacter</taxon>
    </lineage>
</organism>
<dbReference type="CDD" id="cd16432">
    <property type="entry name" value="CheB_Rec"/>
    <property type="match status" value="1"/>
</dbReference>
<dbReference type="InterPro" id="IPR011006">
    <property type="entry name" value="CheY-like_superfamily"/>
</dbReference>
<dbReference type="GO" id="GO:0050568">
    <property type="term" value="F:protein-glutamine glutaminase activity"/>
    <property type="evidence" value="ECO:0007669"/>
    <property type="project" value="UniProtKB-UniRule"/>
</dbReference>
<dbReference type="InterPro" id="IPR000673">
    <property type="entry name" value="Sig_transdc_resp-reg_Me-estase"/>
</dbReference>
<dbReference type="Gene3D" id="3.40.50.2300">
    <property type="match status" value="1"/>
</dbReference>
<dbReference type="Pfam" id="PF01339">
    <property type="entry name" value="CheB_methylest"/>
    <property type="match status" value="1"/>
</dbReference>
<dbReference type="EC" id="3.5.1.44" evidence="5"/>
<proteinExistence type="inferred from homology"/>
<protein>
    <recommendedName>
        <fullName evidence="5">Protein-glutamate methylesterase/protein-glutamine glutaminase</fullName>
        <ecNumber evidence="5">3.1.1.61</ecNumber>
        <ecNumber evidence="5">3.5.1.44</ecNumber>
    </recommendedName>
</protein>
<gene>
    <name evidence="5 10" type="primary">cheB</name>
    <name evidence="10" type="ORF">JQV55_03240</name>
</gene>
<evidence type="ECO:0000256" key="7">
    <source>
        <dbReference type="PROSITE-ProRule" id="PRU00169"/>
    </source>
</evidence>
<keyword evidence="11" id="KW-1185">Reference proteome</keyword>
<dbReference type="SUPFAM" id="SSF52738">
    <property type="entry name" value="Methylesterase CheB, C-terminal domain"/>
    <property type="match status" value="1"/>
</dbReference>
<dbReference type="EMBL" id="JAFBRM010000001">
    <property type="protein sequence ID" value="MBM1712570.1"/>
    <property type="molecule type" value="Genomic_DNA"/>
</dbReference>
<dbReference type="GO" id="GO:0008984">
    <property type="term" value="F:protein-glutamate methylesterase activity"/>
    <property type="evidence" value="ECO:0007669"/>
    <property type="project" value="UniProtKB-UniRule"/>
</dbReference>
<comment type="function">
    <text evidence="5">Involved in chemotaxis. Part of a chemotaxis signal transduction system that modulates chemotaxis in response to various stimuli. Catalyzes the demethylation of specific methylglutamate residues introduced into the chemoreceptors (methyl-accepting chemotaxis proteins or MCP) by CheR. Also mediates the irreversible deamidation of specific glutamine residues to glutamic acid.</text>
</comment>
<dbReference type="GO" id="GO:0000156">
    <property type="term" value="F:phosphorelay response regulator activity"/>
    <property type="evidence" value="ECO:0007669"/>
    <property type="project" value="InterPro"/>
</dbReference>
<dbReference type="InterPro" id="IPR035909">
    <property type="entry name" value="CheB_C"/>
</dbReference>
<evidence type="ECO:0000256" key="6">
    <source>
        <dbReference type="PROSITE-ProRule" id="PRU00050"/>
    </source>
</evidence>
<keyword evidence="3 5" id="KW-0378">Hydrolase</keyword>
<comment type="catalytic activity">
    <reaction evidence="4 5">
        <text>[protein]-L-glutamate 5-O-methyl ester + H2O = L-glutamyl-[protein] + methanol + H(+)</text>
        <dbReference type="Rhea" id="RHEA:23236"/>
        <dbReference type="Rhea" id="RHEA-COMP:10208"/>
        <dbReference type="Rhea" id="RHEA-COMP:10311"/>
        <dbReference type="ChEBI" id="CHEBI:15377"/>
        <dbReference type="ChEBI" id="CHEBI:15378"/>
        <dbReference type="ChEBI" id="CHEBI:17790"/>
        <dbReference type="ChEBI" id="CHEBI:29973"/>
        <dbReference type="ChEBI" id="CHEBI:82795"/>
        <dbReference type="EC" id="3.1.1.61"/>
    </reaction>
</comment>
<keyword evidence="10" id="KW-0808">Transferase</keyword>
<dbReference type="PANTHER" id="PTHR42872">
    <property type="entry name" value="PROTEIN-GLUTAMATE METHYLESTERASE/PROTEIN-GLUTAMINE GLUTAMINASE"/>
    <property type="match status" value="1"/>
</dbReference>
<comment type="PTM">
    <text evidence="5">Phosphorylated by CheA. Phosphorylation of the N-terminal regulatory domain activates the methylesterase activity.</text>
</comment>
<evidence type="ECO:0000256" key="3">
    <source>
        <dbReference type="ARBA" id="ARBA00022801"/>
    </source>
</evidence>
<dbReference type="SMART" id="SM00448">
    <property type="entry name" value="REC"/>
    <property type="match status" value="1"/>
</dbReference>
<dbReference type="AlphaFoldDB" id="A0AAE2VVN5"/>
<name>A0AAE2VVN5_9RHOB</name>
<feature type="active site" evidence="5 6">
    <location>
        <position position="288"/>
    </location>
</feature>
<dbReference type="HAMAP" id="MF_00099">
    <property type="entry name" value="CheB_chemtxs"/>
    <property type="match status" value="1"/>
</dbReference>
<evidence type="ECO:0000256" key="5">
    <source>
        <dbReference type="HAMAP-Rule" id="MF_00099"/>
    </source>
</evidence>
<feature type="active site" evidence="5 6">
    <location>
        <position position="166"/>
    </location>
</feature>
<dbReference type="NCBIfam" id="NF001965">
    <property type="entry name" value="PRK00742.1"/>
    <property type="match status" value="1"/>
</dbReference>
<dbReference type="InterPro" id="IPR008248">
    <property type="entry name" value="CheB-like"/>
</dbReference>
<sequence length="356" mass="38042">MLHRSTRKRVVIVDDSRSIRRWLRMVFEEDPRLVVVGEAGCALTARQVIKDTDPNVVTLDIEMPGMNGLEFLQKLMALRPMPVVMISGTTKRNSNAAITALTSGAVDCILKPTSAPDATTHRDICRRVFAAACSTIHVDLAPAPPSSAHVAQPSDQQMPLILIGASTGGVAALEHMLAALHTAGPPVVIVQHMPGPFLVSFSNRLNKTLLQDVAVAQEGEALQAGQVRLAPAQGQHTEIRRHDGRWSCALVSRDTGSEHCPSVGVLFSSAQKHSPDIIAVILTGLGRDGADGLLQLHQGGAQTIGQDEKSCVVYGMPRAAFEMGAVRQQLPLDKIGDGINHAVRRHAGAQNGQIIQ</sequence>
<dbReference type="GO" id="GO:0005737">
    <property type="term" value="C:cytoplasm"/>
    <property type="evidence" value="ECO:0007669"/>
    <property type="project" value="UniProtKB-SubCell"/>
</dbReference>
<accession>A0AAE2VVN5</accession>
<keyword evidence="1 5" id="KW-0963">Cytoplasm</keyword>
<comment type="caution">
    <text evidence="10">The sequence shown here is derived from an EMBL/GenBank/DDBJ whole genome shotgun (WGS) entry which is preliminary data.</text>
</comment>
<reference evidence="10 11" key="1">
    <citation type="submission" date="2021-01" db="EMBL/GenBank/DDBJ databases">
        <title>Diatom-associated Roseobacters Show Island Model of Population Structure.</title>
        <authorList>
            <person name="Qu L."/>
            <person name="Feng X."/>
            <person name="Chen Y."/>
            <person name="Li L."/>
            <person name="Wang X."/>
            <person name="Hu Z."/>
            <person name="Wang H."/>
            <person name="Luo H."/>
        </authorList>
    </citation>
    <scope>NUCLEOTIDE SEQUENCE [LARGE SCALE GENOMIC DNA]</scope>
    <source>
        <strain evidence="10 11">TR60-84</strain>
    </source>
</reference>
<dbReference type="GO" id="GO:0006935">
    <property type="term" value="P:chemotaxis"/>
    <property type="evidence" value="ECO:0007669"/>
    <property type="project" value="UniProtKB-UniRule"/>
</dbReference>
<feature type="active site" evidence="5 6">
    <location>
        <position position="192"/>
    </location>
</feature>
<dbReference type="Gene3D" id="3.40.50.180">
    <property type="entry name" value="Methylesterase CheB, C-terminal domain"/>
    <property type="match status" value="1"/>
</dbReference>
<feature type="modified residue" description="4-aspartylphosphate" evidence="5 7">
    <location>
        <position position="60"/>
    </location>
</feature>
<keyword evidence="2 5" id="KW-0145">Chemotaxis</keyword>
<dbReference type="PROSITE" id="PS50122">
    <property type="entry name" value="CHEB"/>
    <property type="match status" value="1"/>
</dbReference>
<dbReference type="PIRSF" id="PIRSF000876">
    <property type="entry name" value="RR_chemtxs_CheB"/>
    <property type="match status" value="1"/>
</dbReference>
<dbReference type="GO" id="GO:0008168">
    <property type="term" value="F:methyltransferase activity"/>
    <property type="evidence" value="ECO:0007669"/>
    <property type="project" value="UniProtKB-KW"/>
</dbReference>
<keyword evidence="5 7" id="KW-0597">Phosphoprotein</keyword>
<comment type="subcellular location">
    <subcellularLocation>
        <location evidence="5">Cytoplasm</location>
    </subcellularLocation>
</comment>
<evidence type="ECO:0000313" key="10">
    <source>
        <dbReference type="EMBL" id="MBM1712570.1"/>
    </source>
</evidence>
<dbReference type="PROSITE" id="PS50110">
    <property type="entry name" value="RESPONSE_REGULATORY"/>
    <property type="match status" value="1"/>
</dbReference>
<evidence type="ECO:0000259" key="9">
    <source>
        <dbReference type="PROSITE" id="PS50122"/>
    </source>
</evidence>
<dbReference type="SUPFAM" id="SSF52172">
    <property type="entry name" value="CheY-like"/>
    <property type="match status" value="1"/>
</dbReference>
<comment type="similarity">
    <text evidence="5">Belongs to the CheB family.</text>
</comment>